<dbReference type="AlphaFoldDB" id="C4XLF5"/>
<dbReference type="Proteomes" id="UP000009071">
    <property type="component" value="Chromosome"/>
</dbReference>
<gene>
    <name evidence="1" type="ordered locus">DMR_36030</name>
</gene>
<evidence type="ECO:0000313" key="1">
    <source>
        <dbReference type="EMBL" id="BAH77094.1"/>
    </source>
</evidence>
<evidence type="ECO:0000313" key="2">
    <source>
        <dbReference type="Proteomes" id="UP000009071"/>
    </source>
</evidence>
<sequence>MRQIGKRDEALRRAALVTAARLLEERSQAAWAARDAIAELQRL</sequence>
<reference evidence="1 2" key="1">
    <citation type="journal article" date="2009" name="Genome Res.">
        <title>Whole genome sequence of Desulfovibrio magneticus strain RS-1 revealed common gene clusters in magnetotactic bacteria.</title>
        <authorList>
            <person name="Nakazawa H."/>
            <person name="Arakaki A."/>
            <person name="Narita-Yamada S."/>
            <person name="Yashiro I."/>
            <person name="Jinno K."/>
            <person name="Aoki N."/>
            <person name="Tsuruyama A."/>
            <person name="Okamura Y."/>
            <person name="Tanikawa S."/>
            <person name="Fujita N."/>
            <person name="Takeyama H."/>
            <person name="Matsunaga T."/>
        </authorList>
    </citation>
    <scope>NUCLEOTIDE SEQUENCE [LARGE SCALE GENOMIC DNA]</scope>
    <source>
        <strain evidence="2">ATCC 700980 / DSM 13731 / RS-1</strain>
    </source>
</reference>
<name>C4XLF5_SOLM1</name>
<keyword evidence="2" id="KW-1185">Reference proteome</keyword>
<proteinExistence type="predicted"/>
<dbReference type="KEGG" id="dma:DMR_36030"/>
<organism evidence="1 2">
    <name type="scientific">Solidesulfovibrio magneticus (strain ATCC 700980 / DSM 13731 / RS-1)</name>
    <name type="common">Desulfovibrio magneticus</name>
    <dbReference type="NCBI Taxonomy" id="573370"/>
    <lineage>
        <taxon>Bacteria</taxon>
        <taxon>Pseudomonadati</taxon>
        <taxon>Thermodesulfobacteriota</taxon>
        <taxon>Desulfovibrionia</taxon>
        <taxon>Desulfovibrionales</taxon>
        <taxon>Desulfovibrionaceae</taxon>
        <taxon>Solidesulfovibrio</taxon>
    </lineage>
</organism>
<dbReference type="EMBL" id="AP010904">
    <property type="protein sequence ID" value="BAH77094.1"/>
    <property type="molecule type" value="Genomic_DNA"/>
</dbReference>
<accession>C4XLF5</accession>
<protein>
    <submittedName>
        <fullName evidence="1">Uncharacterized protein</fullName>
    </submittedName>
</protein>
<dbReference type="HOGENOM" id="CLU_3232698_0_0_7"/>